<keyword evidence="2" id="KW-1185">Reference proteome</keyword>
<evidence type="ECO:0000313" key="2">
    <source>
        <dbReference type="Proteomes" id="UP001500426"/>
    </source>
</evidence>
<sequence length="168" mass="19504">MRYFITFLTITTLLTSNFSFGQKSKNYSYLIDCFKNSSTEKGERTINGIGNVEEISLSSNELNETGLLYFEIPKNKKGKSLLKLAELVTNDYIKTWQNNSKVLLNQKYENTNVCIIDLRLHIKIENIYMQVIVINDGEKMYQIMCFKDTADDNHFNSLVDKIKEQNCL</sequence>
<accession>A0ABP7UJS9</accession>
<proteinExistence type="predicted"/>
<evidence type="ECO:0000313" key="1">
    <source>
        <dbReference type="EMBL" id="GAA4045415.1"/>
    </source>
</evidence>
<dbReference type="RefSeq" id="WP_345091101.1">
    <property type="nucleotide sequence ID" value="NZ_BAABCS010000006.1"/>
</dbReference>
<protein>
    <recommendedName>
        <fullName evidence="3">DUF4252 domain-containing protein</fullName>
    </recommendedName>
</protein>
<gene>
    <name evidence="1" type="ORF">GCM10022388_08500</name>
</gene>
<dbReference type="EMBL" id="BAABCS010000006">
    <property type="protein sequence ID" value="GAA4045415.1"/>
    <property type="molecule type" value="Genomic_DNA"/>
</dbReference>
<reference evidence="2" key="1">
    <citation type="journal article" date="2019" name="Int. J. Syst. Evol. Microbiol.">
        <title>The Global Catalogue of Microorganisms (GCM) 10K type strain sequencing project: providing services to taxonomists for standard genome sequencing and annotation.</title>
        <authorList>
            <consortium name="The Broad Institute Genomics Platform"/>
            <consortium name="The Broad Institute Genome Sequencing Center for Infectious Disease"/>
            <person name="Wu L."/>
            <person name="Ma J."/>
        </authorList>
    </citation>
    <scope>NUCLEOTIDE SEQUENCE [LARGE SCALE GENOMIC DNA]</scope>
    <source>
        <strain evidence="2">JCM 17068</strain>
    </source>
</reference>
<comment type="caution">
    <text evidence="1">The sequence shown here is derived from an EMBL/GenBank/DDBJ whole genome shotgun (WGS) entry which is preliminary data.</text>
</comment>
<name>A0ABP7UJS9_9FLAO</name>
<dbReference type="Proteomes" id="UP001500426">
    <property type="component" value="Unassembled WGS sequence"/>
</dbReference>
<evidence type="ECO:0008006" key="3">
    <source>
        <dbReference type="Google" id="ProtNLM"/>
    </source>
</evidence>
<organism evidence="1 2">
    <name type="scientific">Flavobacterium chungnamense</name>
    <dbReference type="NCBI Taxonomy" id="706182"/>
    <lineage>
        <taxon>Bacteria</taxon>
        <taxon>Pseudomonadati</taxon>
        <taxon>Bacteroidota</taxon>
        <taxon>Flavobacteriia</taxon>
        <taxon>Flavobacteriales</taxon>
        <taxon>Flavobacteriaceae</taxon>
        <taxon>Flavobacterium</taxon>
    </lineage>
</organism>